<evidence type="ECO:0000313" key="3">
    <source>
        <dbReference type="Proteomes" id="UP000195913"/>
    </source>
</evidence>
<keyword evidence="1" id="KW-0812">Transmembrane</keyword>
<keyword evidence="1" id="KW-0472">Membrane</keyword>
<feature type="transmembrane region" description="Helical" evidence="1">
    <location>
        <begin position="12"/>
        <end position="32"/>
    </location>
</feature>
<dbReference type="Proteomes" id="UP000195913">
    <property type="component" value="Unassembled WGS sequence"/>
</dbReference>
<accession>A0A1R4F5V2</accession>
<keyword evidence="3" id="KW-1185">Reference proteome</keyword>
<keyword evidence="1" id="KW-1133">Transmembrane helix</keyword>
<dbReference type="AlphaFoldDB" id="A0A1R4F5V2"/>
<evidence type="ECO:0000313" key="2">
    <source>
        <dbReference type="EMBL" id="SJM51299.1"/>
    </source>
</evidence>
<evidence type="ECO:0000256" key="1">
    <source>
        <dbReference type="SAM" id="Phobius"/>
    </source>
</evidence>
<proteinExistence type="predicted"/>
<organism evidence="2 3">
    <name type="scientific">Arthrobacter rhombi</name>
    <dbReference type="NCBI Taxonomy" id="71253"/>
    <lineage>
        <taxon>Bacteria</taxon>
        <taxon>Bacillati</taxon>
        <taxon>Actinomycetota</taxon>
        <taxon>Actinomycetes</taxon>
        <taxon>Micrococcales</taxon>
        <taxon>Micrococcaceae</taxon>
        <taxon>Arthrobacter</taxon>
    </lineage>
</organism>
<name>A0A1R4F5V2_9MICC</name>
<sequence>MGNKARSRIPSTCAVVATAVVFWMIITIPTSFGERAERVGG</sequence>
<gene>
    <name evidence="2" type="ORF">FM101_02380</name>
</gene>
<reference evidence="2 3" key="1">
    <citation type="submission" date="2017-02" db="EMBL/GenBank/DDBJ databases">
        <authorList>
            <person name="Peterson S.W."/>
        </authorList>
    </citation>
    <scope>NUCLEOTIDE SEQUENCE [LARGE SCALE GENOMIC DNA]</scope>
    <source>
        <strain evidence="2 3">B Ar 00.02</strain>
    </source>
</reference>
<protein>
    <submittedName>
        <fullName evidence="2">Uncharacterized protein</fullName>
    </submittedName>
</protein>
<dbReference type="EMBL" id="FUHW01000012">
    <property type="protein sequence ID" value="SJM51299.1"/>
    <property type="molecule type" value="Genomic_DNA"/>
</dbReference>